<evidence type="ECO:0000256" key="2">
    <source>
        <dbReference type="ARBA" id="ARBA00022475"/>
    </source>
</evidence>
<accession>A0ABM1DXP6</accession>
<feature type="domain" description="G-protein coupled receptors family 1 profile" evidence="8">
    <location>
        <begin position="30"/>
        <end position="178"/>
    </location>
</feature>
<comment type="subcellular location">
    <subcellularLocation>
        <location evidence="1">Cell membrane</location>
        <topology evidence="1">Multi-pass membrane protein</topology>
    </subcellularLocation>
</comment>
<organism evidence="9 10">
    <name type="scientific">Priapulus caudatus</name>
    <name type="common">Priapulid worm</name>
    <dbReference type="NCBI Taxonomy" id="37621"/>
    <lineage>
        <taxon>Eukaryota</taxon>
        <taxon>Metazoa</taxon>
        <taxon>Ecdysozoa</taxon>
        <taxon>Scalidophora</taxon>
        <taxon>Priapulida</taxon>
        <taxon>Priapulimorpha</taxon>
        <taxon>Priapulimorphida</taxon>
        <taxon>Priapulidae</taxon>
        <taxon>Priapulus</taxon>
    </lineage>
</organism>
<proteinExistence type="predicted"/>
<gene>
    <name evidence="10" type="primary">LOC106807028</name>
</gene>
<evidence type="ECO:0000259" key="8">
    <source>
        <dbReference type="PROSITE" id="PS50262"/>
    </source>
</evidence>
<evidence type="ECO:0000313" key="10">
    <source>
        <dbReference type="RefSeq" id="XP_014664717.1"/>
    </source>
</evidence>
<dbReference type="Pfam" id="PF00001">
    <property type="entry name" value="7tm_1"/>
    <property type="match status" value="1"/>
</dbReference>
<name>A0ABM1DXP6_PRICU</name>
<keyword evidence="2" id="KW-1003">Cell membrane</keyword>
<evidence type="ECO:0000256" key="7">
    <source>
        <dbReference type="SAM" id="Phobius"/>
    </source>
</evidence>
<keyword evidence="4 7" id="KW-1133">Transmembrane helix</keyword>
<evidence type="ECO:0000256" key="4">
    <source>
        <dbReference type="ARBA" id="ARBA00022989"/>
    </source>
</evidence>
<dbReference type="InterPro" id="IPR000276">
    <property type="entry name" value="GPCR_Rhodpsn"/>
</dbReference>
<feature type="transmembrane region" description="Helical" evidence="7">
    <location>
        <begin position="29"/>
        <end position="55"/>
    </location>
</feature>
<keyword evidence="6" id="KW-0675">Receptor</keyword>
<sequence length="178" mass="20497">MLDYENASANDSYPSPTPPGHPYQKWLRIGVIIVIYVVSLVGNTSVCMWMFILHLTCADTWFTMLSQIVFESIGTVWLLDEASCRIFKMLQNFSIVSPTYVVTSIAIDRAFAIARPLSRPPSVNRFLIVAWLCSLIPSIPSLFLFHRRQEGVNTYFWSSIFHDILSKTIYRQVYMLFI</sequence>
<dbReference type="Proteomes" id="UP000695022">
    <property type="component" value="Unplaced"/>
</dbReference>
<dbReference type="PROSITE" id="PS50262">
    <property type="entry name" value="G_PROTEIN_RECEP_F1_2"/>
    <property type="match status" value="1"/>
</dbReference>
<evidence type="ECO:0000256" key="3">
    <source>
        <dbReference type="ARBA" id="ARBA00022692"/>
    </source>
</evidence>
<evidence type="ECO:0000256" key="1">
    <source>
        <dbReference type="ARBA" id="ARBA00004651"/>
    </source>
</evidence>
<protein>
    <submittedName>
        <fullName evidence="10">Orexin receptor type 2-like</fullName>
    </submittedName>
</protein>
<evidence type="ECO:0000256" key="6">
    <source>
        <dbReference type="ARBA" id="ARBA00023170"/>
    </source>
</evidence>
<dbReference type="RefSeq" id="XP_014664717.1">
    <property type="nucleotide sequence ID" value="XM_014809231.1"/>
</dbReference>
<reference evidence="10" key="1">
    <citation type="submission" date="2025-08" db="UniProtKB">
        <authorList>
            <consortium name="RefSeq"/>
        </authorList>
    </citation>
    <scope>IDENTIFICATION</scope>
</reference>
<dbReference type="Gene3D" id="1.20.1070.10">
    <property type="entry name" value="Rhodopsin 7-helix transmembrane proteins"/>
    <property type="match status" value="1"/>
</dbReference>
<dbReference type="SUPFAM" id="SSF81321">
    <property type="entry name" value="Family A G protein-coupled receptor-like"/>
    <property type="match status" value="1"/>
</dbReference>
<keyword evidence="9" id="KW-1185">Reference proteome</keyword>
<evidence type="ECO:0000313" key="9">
    <source>
        <dbReference type="Proteomes" id="UP000695022"/>
    </source>
</evidence>
<evidence type="ECO:0000256" key="5">
    <source>
        <dbReference type="ARBA" id="ARBA00023136"/>
    </source>
</evidence>
<dbReference type="PRINTS" id="PR00237">
    <property type="entry name" value="GPCRRHODOPSN"/>
</dbReference>
<keyword evidence="3 7" id="KW-0812">Transmembrane</keyword>
<dbReference type="PANTHER" id="PTHR24241:SF83">
    <property type="entry name" value="G-PROTEIN COUPLED RECEPTOR 150-RELATED"/>
    <property type="match status" value="1"/>
</dbReference>
<dbReference type="GeneID" id="106807028"/>
<keyword evidence="5 7" id="KW-0472">Membrane</keyword>
<dbReference type="InterPro" id="IPR017452">
    <property type="entry name" value="GPCR_Rhodpsn_7TM"/>
</dbReference>
<dbReference type="PANTHER" id="PTHR24241">
    <property type="entry name" value="NEUROPEPTIDE RECEPTOR-RELATED G-PROTEIN COUPLED RECEPTOR"/>
    <property type="match status" value="1"/>
</dbReference>
<feature type="transmembrane region" description="Helical" evidence="7">
    <location>
        <begin position="126"/>
        <end position="145"/>
    </location>
</feature>